<name>A0ABM3I7I8_ZIZJJ</name>
<dbReference type="Gene3D" id="1.50.10.130">
    <property type="entry name" value="Terpene synthase, N-terminal domain"/>
    <property type="match status" value="1"/>
</dbReference>
<organism evidence="5 6">
    <name type="scientific">Ziziphus jujuba</name>
    <name type="common">Chinese jujube</name>
    <name type="synonym">Ziziphus sativa</name>
    <dbReference type="NCBI Taxonomy" id="326968"/>
    <lineage>
        <taxon>Eukaryota</taxon>
        <taxon>Viridiplantae</taxon>
        <taxon>Streptophyta</taxon>
        <taxon>Embryophyta</taxon>
        <taxon>Tracheophyta</taxon>
        <taxon>Spermatophyta</taxon>
        <taxon>Magnoliopsida</taxon>
        <taxon>eudicotyledons</taxon>
        <taxon>Gunneridae</taxon>
        <taxon>Pentapetalae</taxon>
        <taxon>rosids</taxon>
        <taxon>fabids</taxon>
        <taxon>Rosales</taxon>
        <taxon>Rhamnaceae</taxon>
        <taxon>Paliureae</taxon>
        <taxon>Ziziphus</taxon>
    </lineage>
</organism>
<dbReference type="InterPro" id="IPR036965">
    <property type="entry name" value="Terpene_synth_N_sf"/>
</dbReference>
<dbReference type="Proteomes" id="UP001652623">
    <property type="component" value="Chromosome 1"/>
</dbReference>
<keyword evidence="2" id="KW-0460">Magnesium</keyword>
<evidence type="ECO:0000256" key="2">
    <source>
        <dbReference type="ARBA" id="ARBA00022842"/>
    </source>
</evidence>
<dbReference type="RefSeq" id="XP_048322170.2">
    <property type="nucleotide sequence ID" value="XM_048466213.2"/>
</dbReference>
<evidence type="ECO:0000256" key="3">
    <source>
        <dbReference type="ARBA" id="ARBA00023239"/>
    </source>
</evidence>
<dbReference type="SUPFAM" id="SSF48239">
    <property type="entry name" value="Terpenoid cyclases/Protein prenyltransferases"/>
    <property type="match status" value="1"/>
</dbReference>
<sequence>MSIQQVSALTQNNKRRFADFDPSVWGDYFLSHSSTETVPIDAMREQVEELKEEVKELLLDSQKQPLQKLELIESIQRLGVAYHFEREIGGILENMHHSYSDGFFDGEHGHEHDDLYEVALCFRLLRQHRYYISCGMVSL</sequence>
<accession>A0ABM3I7I8</accession>
<reference evidence="5" key="1">
    <citation type="submission" date="2025-05" db="UniProtKB">
        <authorList>
            <consortium name="RefSeq"/>
        </authorList>
    </citation>
    <scope>NUCLEOTIDE SEQUENCE [LARGE SCALE GENOMIC DNA]</scope>
</reference>
<protein>
    <submittedName>
        <fullName evidence="6">Pinene synthase</fullName>
    </submittedName>
</protein>
<keyword evidence="3" id="KW-0456">Lyase</keyword>
<dbReference type="InterPro" id="IPR001906">
    <property type="entry name" value="Terpene_synth_N"/>
</dbReference>
<dbReference type="InterPro" id="IPR050148">
    <property type="entry name" value="Terpene_synthase-like"/>
</dbReference>
<comment type="cofactor">
    <cofactor evidence="1">
        <name>Mg(2+)</name>
        <dbReference type="ChEBI" id="CHEBI:18420"/>
    </cofactor>
</comment>
<proteinExistence type="predicted"/>
<evidence type="ECO:0000256" key="1">
    <source>
        <dbReference type="ARBA" id="ARBA00001946"/>
    </source>
</evidence>
<keyword evidence="5" id="KW-1185">Reference proteome</keyword>
<evidence type="ECO:0000313" key="6">
    <source>
        <dbReference type="RefSeq" id="XP_048322170.2"/>
    </source>
</evidence>
<evidence type="ECO:0000313" key="5">
    <source>
        <dbReference type="Proteomes" id="UP001652623"/>
    </source>
</evidence>
<dbReference type="PANTHER" id="PTHR31225">
    <property type="entry name" value="OS04G0344100 PROTEIN-RELATED"/>
    <property type="match status" value="1"/>
</dbReference>
<dbReference type="PANTHER" id="PTHR31225:SF93">
    <property type="entry name" value="ALPHA-HUMULENE_(-)-(E)-BETA-CARYOPHYLLENE SYNTHASE"/>
    <property type="match status" value="1"/>
</dbReference>
<reference evidence="6" key="2">
    <citation type="submission" date="2025-08" db="UniProtKB">
        <authorList>
            <consortium name="RefSeq"/>
        </authorList>
    </citation>
    <scope>IDENTIFICATION</scope>
    <source>
        <tissue evidence="6">Seedling</tissue>
    </source>
</reference>
<dbReference type="Gene3D" id="1.10.600.10">
    <property type="entry name" value="Farnesyl Diphosphate Synthase"/>
    <property type="match status" value="1"/>
</dbReference>
<evidence type="ECO:0000259" key="4">
    <source>
        <dbReference type="Pfam" id="PF01397"/>
    </source>
</evidence>
<dbReference type="GeneID" id="125419731"/>
<dbReference type="InterPro" id="IPR008930">
    <property type="entry name" value="Terpenoid_cyclase/PrenylTrfase"/>
</dbReference>
<dbReference type="Pfam" id="PF01397">
    <property type="entry name" value="Terpene_synth"/>
    <property type="match status" value="1"/>
</dbReference>
<feature type="domain" description="Terpene synthase N-terminal" evidence="4">
    <location>
        <begin position="24"/>
        <end position="135"/>
    </location>
</feature>
<dbReference type="InterPro" id="IPR008949">
    <property type="entry name" value="Isoprenoid_synthase_dom_sf"/>
</dbReference>
<gene>
    <name evidence="6" type="primary">LOC125419731</name>
</gene>